<evidence type="ECO:0000313" key="1">
    <source>
        <dbReference type="EMBL" id="TFK72378.1"/>
    </source>
</evidence>
<proteinExistence type="predicted"/>
<dbReference type="EMBL" id="ML208286">
    <property type="protein sequence ID" value="TFK72378.1"/>
    <property type="molecule type" value="Genomic_DNA"/>
</dbReference>
<reference evidence="1 2" key="1">
    <citation type="journal article" date="2019" name="Nat. Ecol. Evol.">
        <title>Megaphylogeny resolves global patterns of mushroom evolution.</title>
        <authorList>
            <person name="Varga T."/>
            <person name="Krizsan K."/>
            <person name="Foldi C."/>
            <person name="Dima B."/>
            <person name="Sanchez-Garcia M."/>
            <person name="Sanchez-Ramirez S."/>
            <person name="Szollosi G.J."/>
            <person name="Szarkandi J.G."/>
            <person name="Papp V."/>
            <person name="Albert L."/>
            <person name="Andreopoulos W."/>
            <person name="Angelini C."/>
            <person name="Antonin V."/>
            <person name="Barry K.W."/>
            <person name="Bougher N.L."/>
            <person name="Buchanan P."/>
            <person name="Buyck B."/>
            <person name="Bense V."/>
            <person name="Catcheside P."/>
            <person name="Chovatia M."/>
            <person name="Cooper J."/>
            <person name="Damon W."/>
            <person name="Desjardin D."/>
            <person name="Finy P."/>
            <person name="Geml J."/>
            <person name="Haridas S."/>
            <person name="Hughes K."/>
            <person name="Justo A."/>
            <person name="Karasinski D."/>
            <person name="Kautmanova I."/>
            <person name="Kiss B."/>
            <person name="Kocsube S."/>
            <person name="Kotiranta H."/>
            <person name="LaButti K.M."/>
            <person name="Lechner B.E."/>
            <person name="Liimatainen K."/>
            <person name="Lipzen A."/>
            <person name="Lukacs Z."/>
            <person name="Mihaltcheva S."/>
            <person name="Morgado L.N."/>
            <person name="Niskanen T."/>
            <person name="Noordeloos M.E."/>
            <person name="Ohm R.A."/>
            <person name="Ortiz-Santana B."/>
            <person name="Ovrebo C."/>
            <person name="Racz N."/>
            <person name="Riley R."/>
            <person name="Savchenko A."/>
            <person name="Shiryaev A."/>
            <person name="Soop K."/>
            <person name="Spirin V."/>
            <person name="Szebenyi C."/>
            <person name="Tomsovsky M."/>
            <person name="Tulloss R.E."/>
            <person name="Uehling J."/>
            <person name="Grigoriev I.V."/>
            <person name="Vagvolgyi C."/>
            <person name="Papp T."/>
            <person name="Martin F.M."/>
            <person name="Miettinen O."/>
            <person name="Hibbett D.S."/>
            <person name="Nagy L.G."/>
        </authorList>
    </citation>
    <scope>NUCLEOTIDE SEQUENCE [LARGE SCALE GENOMIC DNA]</scope>
    <source>
        <strain evidence="1 2">NL-1719</strain>
    </source>
</reference>
<protein>
    <submittedName>
        <fullName evidence="1">Uncharacterized protein</fullName>
    </submittedName>
</protein>
<dbReference type="Proteomes" id="UP000308600">
    <property type="component" value="Unassembled WGS sequence"/>
</dbReference>
<keyword evidence="2" id="KW-1185">Reference proteome</keyword>
<gene>
    <name evidence="1" type="ORF">BDN72DRAFT_836341</name>
</gene>
<organism evidence="1 2">
    <name type="scientific">Pluteus cervinus</name>
    <dbReference type="NCBI Taxonomy" id="181527"/>
    <lineage>
        <taxon>Eukaryota</taxon>
        <taxon>Fungi</taxon>
        <taxon>Dikarya</taxon>
        <taxon>Basidiomycota</taxon>
        <taxon>Agaricomycotina</taxon>
        <taxon>Agaricomycetes</taxon>
        <taxon>Agaricomycetidae</taxon>
        <taxon>Agaricales</taxon>
        <taxon>Pluteineae</taxon>
        <taxon>Pluteaceae</taxon>
        <taxon>Pluteus</taxon>
    </lineage>
</organism>
<accession>A0ACD3B2Z8</accession>
<evidence type="ECO:0000313" key="2">
    <source>
        <dbReference type="Proteomes" id="UP000308600"/>
    </source>
</evidence>
<sequence length="1569" mass="179398">MADLRLQTTFERALKEYLDGLPPDKSKAKFIKLCEASMGAPCSNPSTSFPQMINESIQKVEKDKTKCGTTMKVFGEITKALKDYSEVIGQLVSVQPLPFAIIWGAVKVVVESSDRCRAIFESMDETLNDLVTHIHDMNKYNTLYGDSQEMQSHFFQCYILMVRFWHRVHKECNRSSRFTQGLSSKALNKIKGMIADLDKIVKKITTTGSLLEAQFAKNERDCAQDERTQAHHERLEQSEWRSKQDLFEYERVCGEISKALCPIELETTNSKKYDALKSHYEKAEKQTFAWLENLDAYRFWTLSSSESSLLCLRGPPGYGKSVLTSYAVDKISQEAAVAYLFCHHGQQCDSVRDILRLFAYQLFYSYRKRSQPVRAIEMHRWASGMKVSDFQELITHLVDILDPTYFFIDGLDEYWDPNGKNSSYQPVKEVLEFLIKLSDSVKPKQVRIWYSLRKQERKLPGYDAIDKHQHQTIEIDEHTEDDVQSFIREGFEAIKSRLEEHDQLDDRKDACLLDFARVWVEGQAYGHFLWARLMVDELEAAQTVQEIVERVKKGPPESINELYQSIFNRIRKEDRDIASKATALVMSSRRSLKLAEIHEAVCLLLGKKRRDIVCKMSMKTFVLNLPALIEVDKEPEPNPGSTMEGRTCRLLHSSVLEFLREHPDALGEENRISSFSIADVCLRYLSMPRFAEPLQKRVSSSSVVTWRDSKGGPVDVHHFARYAAKNWAKHLEEIIPEDQARIQKRLEGFVASPNFQTCLQMQSLWVDGKFDVYWVEALNRICTLRIFPQWMLKSREPELSRLWRDYRFFIHDWRILLSCGDCYSHDPDCSFLEHRGEVDRCWWQSLGDQNFMSKLKNRYTSFRLMDDSGEINKSEFYEGRWSSDTTNHFMVLRLVSWDHTTHKLHFICEDWTLHPPPKKPVLTKRQEIITTESDTNWALYAKGLPNASTKIIARPAAFSEDCSYLRIGAQVFYYDDDGDYQPVPGLMSGLNFPRYFEDLSSQGRFLAISSRAYTQAQYLDESTYLENLGHDFLCMETKERDSNSDWDSESESDWDRNHASDSASTRTSGSESEVGIHESWSEGSTDEDELPSDDSSSSDPSLEDSDSESSASSLDSDTKARVKVQEELVKLALKIFLERESRKQEKDKDADASSESSDTESEPEDIEVEPASPVEGNDADNESAEEKLSENLTAINSDAGSQSDQESDPDSDVADVLSPSAWGAEDSDDEEWVWNQVLTERVQDGFNAGSQPAQDPRMLLSVFDFDSHTSSLKKLFEITYPLSFMLYGSPPMIHPERSLIVWPLGGGDVLFADFKANSYFVRKLRPSASFTRHISMKLHFSPCGQFLHIASIEARSKPSKSDKRPPLDLSLFLSTYKLSHRKTTRCPPTLIHRAKLNVGSYTSITVSRLPFTLTWTPSELYFTQSDRVLRIFRVALFPDGPPGSQPSIHVPSKPTFLPDTAVKREVFFFPPAGSKKTACIVVGGETRMQAIKMEKDPELQVDKTLSPIIDMQGALSPPVGCFVDVKKDMSGWARAEDVPRISKGIGKLDSHREKFDPEDDCDVEPYFQN</sequence>
<name>A0ACD3B2Z8_9AGAR</name>